<dbReference type="EMBL" id="UINC01215201">
    <property type="protein sequence ID" value="SVE40784.1"/>
    <property type="molecule type" value="Genomic_DNA"/>
</dbReference>
<accession>A0A383D8Z1</accession>
<evidence type="ECO:0000313" key="1">
    <source>
        <dbReference type="EMBL" id="SVE40784.1"/>
    </source>
</evidence>
<dbReference type="PANTHER" id="PTHR43781:SF1">
    <property type="entry name" value="SACCHAROPINE DEHYDROGENASE"/>
    <property type="match status" value="1"/>
</dbReference>
<reference evidence="1" key="1">
    <citation type="submission" date="2018-05" db="EMBL/GenBank/DDBJ databases">
        <authorList>
            <person name="Lanie J.A."/>
            <person name="Ng W.-L."/>
            <person name="Kazmierczak K.M."/>
            <person name="Andrzejewski T.M."/>
            <person name="Davidsen T.M."/>
            <person name="Wayne K.J."/>
            <person name="Tettelin H."/>
            <person name="Glass J.I."/>
            <person name="Rusch D."/>
            <person name="Podicherti R."/>
            <person name="Tsui H.-C.T."/>
            <person name="Winkler M.E."/>
        </authorList>
    </citation>
    <scope>NUCLEOTIDE SEQUENCE</scope>
</reference>
<feature type="non-terminal residue" evidence="1">
    <location>
        <position position="1"/>
    </location>
</feature>
<proteinExistence type="predicted"/>
<dbReference type="PANTHER" id="PTHR43781">
    <property type="entry name" value="SACCHAROPINE DEHYDROGENASE"/>
    <property type="match status" value="1"/>
</dbReference>
<sequence length="236" mass="25952">KPILAGRSESVKELADEKGLDSQVFELFSNDDIIEQLSNVSVLANCAGPFSQTAEPMMRACINSNTHYIDITGEISVYEMGYGLDAEAKSAEIVICPGVGFDVIPTDCLAAYLKEKMPDATHLALGFAMKGSKVSKGTAKTSVEGMAHGGKIRENGKMKHVPLAFKEREIDYGFGPRNAITIPWGDVYTAFHSTGIPNIEVYYPNSSKSAAKLRKRQKYMKLLKVNWIKKIVQNRI</sequence>
<protein>
    <recommendedName>
        <fullName evidence="2">Saccharopine dehydrogenase NADP binding domain-containing protein</fullName>
    </recommendedName>
</protein>
<dbReference type="AlphaFoldDB" id="A0A383D8Z1"/>
<dbReference type="Gene3D" id="3.40.50.720">
    <property type="entry name" value="NAD(P)-binding Rossmann-like Domain"/>
    <property type="match status" value="1"/>
</dbReference>
<evidence type="ECO:0008006" key="2">
    <source>
        <dbReference type="Google" id="ProtNLM"/>
    </source>
</evidence>
<gene>
    <name evidence="1" type="ORF">METZ01_LOCUS493638</name>
</gene>
<feature type="non-terminal residue" evidence="1">
    <location>
        <position position="236"/>
    </location>
</feature>
<name>A0A383D8Z1_9ZZZZ</name>
<organism evidence="1">
    <name type="scientific">marine metagenome</name>
    <dbReference type="NCBI Taxonomy" id="408172"/>
    <lineage>
        <taxon>unclassified sequences</taxon>
        <taxon>metagenomes</taxon>
        <taxon>ecological metagenomes</taxon>
    </lineage>
</organism>